<feature type="domain" description="GIY-YIG" evidence="2">
    <location>
        <begin position="1"/>
        <end position="77"/>
    </location>
</feature>
<organism evidence="3 4">
    <name type="scientific">Pelagicoccus mobilis</name>
    <dbReference type="NCBI Taxonomy" id="415221"/>
    <lineage>
        <taxon>Bacteria</taxon>
        <taxon>Pseudomonadati</taxon>
        <taxon>Verrucomicrobiota</taxon>
        <taxon>Opitutia</taxon>
        <taxon>Puniceicoccales</taxon>
        <taxon>Pelagicoccaceae</taxon>
        <taxon>Pelagicoccus</taxon>
    </lineage>
</organism>
<dbReference type="RefSeq" id="WP_200355099.1">
    <property type="nucleotide sequence ID" value="NZ_JAENIL010000013.1"/>
</dbReference>
<evidence type="ECO:0000313" key="4">
    <source>
        <dbReference type="Proteomes" id="UP000617628"/>
    </source>
</evidence>
<feature type="region of interest" description="Disordered" evidence="1">
    <location>
        <begin position="85"/>
        <end position="112"/>
    </location>
</feature>
<accession>A0A934RYX6</accession>
<keyword evidence="4" id="KW-1185">Reference proteome</keyword>
<dbReference type="AlphaFoldDB" id="A0A934RYX6"/>
<name>A0A934RYX6_9BACT</name>
<gene>
    <name evidence="3" type="ORF">JIN87_08385</name>
</gene>
<sequence length="257" mass="29534">MFYVYQLQSFEHPTQRYTGYTEDVQARLVAHNNGQSPNTAKHKPWQLVNYFAFSDENTARDFEDYLKSGSGRAFANKRLWPPLDKSSPFNTKDKPTPLAPEEESKDTAPFLKPASVSPSTLDWITMWMDSSNDLERAFLDAETGEIYIGTDEVKNACGKTVAPDEDDRFIYLQPVDSSDGYMIRKDFAQSADISEPTRERFLRALNGPKPFRRFMDVILSDDRASRAFEDFKTEEIIKILAQSLENQGYKLQTLHRD</sequence>
<dbReference type="CDD" id="cd10449">
    <property type="entry name" value="GIY-YIG_SLX1_like"/>
    <property type="match status" value="1"/>
</dbReference>
<proteinExistence type="predicted"/>
<dbReference type="Pfam" id="PF01541">
    <property type="entry name" value="GIY-YIG"/>
    <property type="match status" value="1"/>
</dbReference>
<evidence type="ECO:0000259" key="2">
    <source>
        <dbReference type="PROSITE" id="PS50164"/>
    </source>
</evidence>
<evidence type="ECO:0000313" key="3">
    <source>
        <dbReference type="EMBL" id="MBK1876882.1"/>
    </source>
</evidence>
<evidence type="ECO:0000256" key="1">
    <source>
        <dbReference type="SAM" id="MobiDB-lite"/>
    </source>
</evidence>
<dbReference type="InterPro" id="IPR000305">
    <property type="entry name" value="GIY-YIG_endonuc"/>
</dbReference>
<protein>
    <submittedName>
        <fullName evidence="3">GIY-YIG nuclease family protein</fullName>
    </submittedName>
</protein>
<dbReference type="Proteomes" id="UP000617628">
    <property type="component" value="Unassembled WGS sequence"/>
</dbReference>
<reference evidence="3" key="1">
    <citation type="submission" date="2021-01" db="EMBL/GenBank/DDBJ databases">
        <title>Modified the classification status of verrucomicrobia.</title>
        <authorList>
            <person name="Feng X."/>
        </authorList>
    </citation>
    <scope>NUCLEOTIDE SEQUENCE</scope>
    <source>
        <strain evidence="3">KCTC 13126</strain>
    </source>
</reference>
<comment type="caution">
    <text evidence="3">The sequence shown here is derived from an EMBL/GenBank/DDBJ whole genome shotgun (WGS) entry which is preliminary data.</text>
</comment>
<dbReference type="Gene3D" id="3.40.1440.10">
    <property type="entry name" value="GIY-YIG endonuclease"/>
    <property type="match status" value="1"/>
</dbReference>
<dbReference type="PROSITE" id="PS50164">
    <property type="entry name" value="GIY_YIG"/>
    <property type="match status" value="1"/>
</dbReference>
<dbReference type="SUPFAM" id="SSF82771">
    <property type="entry name" value="GIY-YIG endonuclease"/>
    <property type="match status" value="1"/>
</dbReference>
<dbReference type="InterPro" id="IPR035901">
    <property type="entry name" value="GIY-YIG_endonuc_sf"/>
</dbReference>
<dbReference type="EMBL" id="JAENIL010000013">
    <property type="protein sequence ID" value="MBK1876882.1"/>
    <property type="molecule type" value="Genomic_DNA"/>
</dbReference>